<dbReference type="PROSITE" id="PS51186">
    <property type="entry name" value="GNAT"/>
    <property type="match status" value="1"/>
</dbReference>
<dbReference type="CDD" id="cd04301">
    <property type="entry name" value="NAT_SF"/>
    <property type="match status" value="1"/>
</dbReference>
<sequence length="148" mass="17244">MKLEIKSVDDSNRLEVLTLQVLPEQRGFIETPEECLKEAEEWPEFRPVGLYSDGMLVGFAMYGALLDNVGGRNVWLDRLLIDAQHQRRGYGRRFTELLIARLEVEYGKQPIYLSVYEENASARKLYESLGFQFINEYDADGELIYRKK</sequence>
<dbReference type="SUPFAM" id="SSF55729">
    <property type="entry name" value="Acyl-CoA N-acyltransferases (Nat)"/>
    <property type="match status" value="1"/>
</dbReference>
<proteinExistence type="predicted"/>
<dbReference type="Gene3D" id="3.40.630.30">
    <property type="match status" value="1"/>
</dbReference>
<evidence type="ECO:0000256" key="1">
    <source>
        <dbReference type="ARBA" id="ARBA00022679"/>
    </source>
</evidence>
<dbReference type="RefSeq" id="WP_323692662.1">
    <property type="nucleotide sequence ID" value="NZ_CP116341.1"/>
</dbReference>
<dbReference type="InterPro" id="IPR050680">
    <property type="entry name" value="YpeA/RimI_acetyltransf"/>
</dbReference>
<dbReference type="PANTHER" id="PTHR43420">
    <property type="entry name" value="ACETYLTRANSFERASE"/>
    <property type="match status" value="1"/>
</dbReference>
<dbReference type="GO" id="GO:0016746">
    <property type="term" value="F:acyltransferase activity"/>
    <property type="evidence" value="ECO:0007669"/>
    <property type="project" value="UniProtKB-KW"/>
</dbReference>
<evidence type="ECO:0000256" key="2">
    <source>
        <dbReference type="ARBA" id="ARBA00023315"/>
    </source>
</evidence>
<dbReference type="InterPro" id="IPR027455">
    <property type="entry name" value="Sper_AcTfrase_N"/>
</dbReference>
<evidence type="ECO:0000313" key="4">
    <source>
        <dbReference type="EMBL" id="WOV85025.1"/>
    </source>
</evidence>
<dbReference type="EMBL" id="CP116341">
    <property type="protein sequence ID" value="WOV85025.1"/>
    <property type="molecule type" value="Genomic_DNA"/>
</dbReference>
<dbReference type="EC" id="2.3.1.-" evidence="4"/>
<reference evidence="4 5" key="1">
    <citation type="submission" date="2023-01" db="EMBL/GenBank/DDBJ databases">
        <title>Sporosarcina sp. nov., isolated from Korean tranditional fermented seafood 'Jeotgal'.</title>
        <authorList>
            <person name="Yang A.-I."/>
        </authorList>
    </citation>
    <scope>NUCLEOTIDE SEQUENCE [LARGE SCALE GENOMIC DNA]</scope>
    <source>
        <strain evidence="4 5">B2O-1</strain>
    </source>
</reference>
<protein>
    <submittedName>
        <fullName evidence="4">GNAT family N-acetyltransferase</fullName>
        <ecNumber evidence="4">2.3.1.-</ecNumber>
    </submittedName>
</protein>
<keyword evidence="5" id="KW-1185">Reference proteome</keyword>
<keyword evidence="1 4" id="KW-0808">Transferase</keyword>
<keyword evidence="2 4" id="KW-0012">Acyltransferase</keyword>
<dbReference type="Proteomes" id="UP001303532">
    <property type="component" value="Chromosome"/>
</dbReference>
<name>A0ABZ0KYH6_9BACL</name>
<evidence type="ECO:0000259" key="3">
    <source>
        <dbReference type="PROSITE" id="PS51186"/>
    </source>
</evidence>
<accession>A0ABZ0KYH6</accession>
<dbReference type="PANTHER" id="PTHR43420:SF47">
    <property type="entry name" value="N-ACETYLTRANSFERASE DOMAIN-CONTAINING PROTEIN"/>
    <property type="match status" value="1"/>
</dbReference>
<dbReference type="Pfam" id="PF00583">
    <property type="entry name" value="Acetyltransf_1"/>
    <property type="match status" value="1"/>
</dbReference>
<evidence type="ECO:0000313" key="5">
    <source>
        <dbReference type="Proteomes" id="UP001303532"/>
    </source>
</evidence>
<organism evidence="4 5">
    <name type="scientific">Sporosarcina jeotgali</name>
    <dbReference type="NCBI Taxonomy" id="3020056"/>
    <lineage>
        <taxon>Bacteria</taxon>
        <taxon>Bacillati</taxon>
        <taxon>Bacillota</taxon>
        <taxon>Bacilli</taxon>
        <taxon>Bacillales</taxon>
        <taxon>Caryophanaceae</taxon>
        <taxon>Sporosarcina</taxon>
    </lineage>
</organism>
<gene>
    <name evidence="4" type="ORF">PGH26_03595</name>
</gene>
<feature type="domain" description="N-acetyltransferase" evidence="3">
    <location>
        <begin position="1"/>
        <end position="148"/>
    </location>
</feature>
<dbReference type="Gene3D" id="1.10.287.900">
    <property type="entry name" value="The crystal structure of the spermine/spermidine acetyltransferase from enterococcus faecali"/>
    <property type="match status" value="1"/>
</dbReference>
<dbReference type="InterPro" id="IPR016181">
    <property type="entry name" value="Acyl_CoA_acyltransferase"/>
</dbReference>
<dbReference type="InterPro" id="IPR000182">
    <property type="entry name" value="GNAT_dom"/>
</dbReference>